<dbReference type="EMBL" id="CM010722">
    <property type="protein sequence ID" value="RZC75107.1"/>
    <property type="molecule type" value="Genomic_DNA"/>
</dbReference>
<protein>
    <recommendedName>
        <fullName evidence="3">MULE transposase domain-containing protein</fullName>
    </recommendedName>
</protein>
<organism evidence="1 2">
    <name type="scientific">Papaver somniferum</name>
    <name type="common">Opium poppy</name>
    <dbReference type="NCBI Taxonomy" id="3469"/>
    <lineage>
        <taxon>Eukaryota</taxon>
        <taxon>Viridiplantae</taxon>
        <taxon>Streptophyta</taxon>
        <taxon>Embryophyta</taxon>
        <taxon>Tracheophyta</taxon>
        <taxon>Spermatophyta</taxon>
        <taxon>Magnoliopsida</taxon>
        <taxon>Ranunculales</taxon>
        <taxon>Papaveraceae</taxon>
        <taxon>Papaveroideae</taxon>
        <taxon>Papaver</taxon>
    </lineage>
</organism>
<proteinExistence type="predicted"/>
<evidence type="ECO:0000313" key="1">
    <source>
        <dbReference type="EMBL" id="RZC75107.1"/>
    </source>
</evidence>
<dbReference type="PANTHER" id="PTHR31973">
    <property type="entry name" value="POLYPROTEIN, PUTATIVE-RELATED"/>
    <property type="match status" value="1"/>
</dbReference>
<evidence type="ECO:0008006" key="3">
    <source>
        <dbReference type="Google" id="ProtNLM"/>
    </source>
</evidence>
<dbReference type="PANTHER" id="PTHR31973:SF187">
    <property type="entry name" value="MUTATOR TRANSPOSASE MUDRA PROTEIN"/>
    <property type="match status" value="1"/>
</dbReference>
<dbReference type="Gramene" id="RZC75107">
    <property type="protein sequence ID" value="RZC75107"/>
    <property type="gene ID" value="C5167_050595"/>
</dbReference>
<name>A0A4Y7KQK1_PAPSO</name>
<gene>
    <name evidence="1" type="ORF">C5167_050595</name>
</gene>
<sequence>MISFAAPLRGFKDGCIKVIGLDACHLYGKHGGCLLAATGLDAQNGLVPLGIFICRNECYENWYLFLKNLKPKIIGRGFTLNFISDRQNGHLFKNFKTHFKGSKLKEHVFNAAKAYKRKHFKVHMNSLLELNQAACTVLAITQLSPIRLLMHLPCSHSKTRMIGWRRGHDEPPAEKKARTCSRCKLPGHNVKTCQGGAVGSNPKKKRARTEVDGETQQLTSYNQGECSTGRMRSVRSRGEGGFFRQVFSDAAARSAGTETKKAKTTKK</sequence>
<dbReference type="AlphaFoldDB" id="A0A4Y7KQK1"/>
<keyword evidence="2" id="KW-1185">Reference proteome</keyword>
<reference evidence="1 2" key="1">
    <citation type="journal article" date="2018" name="Science">
        <title>The opium poppy genome and morphinan production.</title>
        <authorList>
            <person name="Guo L."/>
            <person name="Winzer T."/>
            <person name="Yang X."/>
            <person name="Li Y."/>
            <person name="Ning Z."/>
            <person name="He Z."/>
            <person name="Teodor R."/>
            <person name="Lu Y."/>
            <person name="Bowser T.A."/>
            <person name="Graham I.A."/>
            <person name="Ye K."/>
        </authorList>
    </citation>
    <scope>NUCLEOTIDE SEQUENCE [LARGE SCALE GENOMIC DNA]</scope>
    <source>
        <strain evidence="2">cv. HN1</strain>
        <tissue evidence="1">Leaves</tissue>
    </source>
</reference>
<accession>A0A4Y7KQK1</accession>
<dbReference type="Proteomes" id="UP000316621">
    <property type="component" value="Chromosome 8"/>
</dbReference>
<evidence type="ECO:0000313" key="2">
    <source>
        <dbReference type="Proteomes" id="UP000316621"/>
    </source>
</evidence>